<sequence>MRRRRETGSSQSLDRGVFAEPTSYAAPSMSGDGVPAVQCKMKNKVLSLPSTNGLDVRAGSQ</sequence>
<proteinExistence type="predicted"/>
<protein>
    <submittedName>
        <fullName evidence="2">Uncharacterized protein</fullName>
    </submittedName>
</protein>
<keyword evidence="3" id="KW-1185">Reference proteome</keyword>
<organism evidence="2 3">
    <name type="scientific">Labilithrix luteola</name>
    <dbReference type="NCBI Taxonomy" id="1391654"/>
    <lineage>
        <taxon>Bacteria</taxon>
        <taxon>Pseudomonadati</taxon>
        <taxon>Myxococcota</taxon>
        <taxon>Polyangia</taxon>
        <taxon>Polyangiales</taxon>
        <taxon>Labilitrichaceae</taxon>
        <taxon>Labilithrix</taxon>
    </lineage>
</organism>
<evidence type="ECO:0000313" key="2">
    <source>
        <dbReference type="EMBL" id="AKV03283.1"/>
    </source>
</evidence>
<reference evidence="2 3" key="1">
    <citation type="submission" date="2015-08" db="EMBL/GenBank/DDBJ databases">
        <authorList>
            <person name="Babu N.S."/>
            <person name="Beckwith C.J."/>
            <person name="Beseler K.G."/>
            <person name="Brison A."/>
            <person name="Carone J.V."/>
            <person name="Caskin T.P."/>
            <person name="Diamond M."/>
            <person name="Durham M.E."/>
            <person name="Foxe J.M."/>
            <person name="Go M."/>
            <person name="Henderson B.A."/>
            <person name="Jones I.B."/>
            <person name="McGettigan J.A."/>
            <person name="Micheletti S.J."/>
            <person name="Nasrallah M.E."/>
            <person name="Ortiz D."/>
            <person name="Piller C.R."/>
            <person name="Privatt S.R."/>
            <person name="Schneider S.L."/>
            <person name="Sharp S."/>
            <person name="Smith T.C."/>
            <person name="Stanton J.D."/>
            <person name="Ullery H.E."/>
            <person name="Wilson R.J."/>
            <person name="Serrano M.G."/>
            <person name="Buck G."/>
            <person name="Lee V."/>
            <person name="Wang Y."/>
            <person name="Carvalho R."/>
            <person name="Voegtly L."/>
            <person name="Shi R."/>
            <person name="Duckworth R."/>
            <person name="Johnson A."/>
            <person name="Loviza R."/>
            <person name="Walstead R."/>
            <person name="Shah Z."/>
            <person name="Kiflezghi M."/>
            <person name="Wade K."/>
            <person name="Ball S.L."/>
            <person name="Bradley K.W."/>
            <person name="Asai D.J."/>
            <person name="Bowman C.A."/>
            <person name="Russell D.A."/>
            <person name="Pope W.H."/>
            <person name="Jacobs-Sera D."/>
            <person name="Hendrix R.W."/>
            <person name="Hatfull G.F."/>
        </authorList>
    </citation>
    <scope>NUCLEOTIDE SEQUENCE [LARGE SCALE GENOMIC DNA]</scope>
    <source>
        <strain evidence="2 3">DSM 27648</strain>
    </source>
</reference>
<dbReference type="AlphaFoldDB" id="A0A0K1QC33"/>
<dbReference type="STRING" id="1391654.AKJ09_09946"/>
<evidence type="ECO:0000313" key="3">
    <source>
        <dbReference type="Proteomes" id="UP000064967"/>
    </source>
</evidence>
<dbReference type="EMBL" id="CP012333">
    <property type="protein sequence ID" value="AKV03283.1"/>
    <property type="molecule type" value="Genomic_DNA"/>
</dbReference>
<feature type="region of interest" description="Disordered" evidence="1">
    <location>
        <begin position="1"/>
        <end position="33"/>
    </location>
</feature>
<name>A0A0K1QC33_9BACT</name>
<accession>A0A0K1QC33</accession>
<gene>
    <name evidence="2" type="ORF">AKJ09_09946</name>
</gene>
<dbReference type="Proteomes" id="UP000064967">
    <property type="component" value="Chromosome"/>
</dbReference>
<evidence type="ECO:0000256" key="1">
    <source>
        <dbReference type="SAM" id="MobiDB-lite"/>
    </source>
</evidence>
<dbReference type="KEGG" id="llu:AKJ09_09946"/>